<evidence type="ECO:0000313" key="1">
    <source>
        <dbReference type="EMBL" id="KAJ4708756.1"/>
    </source>
</evidence>
<accession>A0ACC1XB73</accession>
<evidence type="ECO:0000313" key="2">
    <source>
        <dbReference type="Proteomes" id="UP001164539"/>
    </source>
</evidence>
<gene>
    <name evidence="1" type="ORF">OWV82_018649</name>
</gene>
<proteinExistence type="predicted"/>
<dbReference type="Proteomes" id="UP001164539">
    <property type="component" value="Chromosome 10"/>
</dbReference>
<comment type="caution">
    <text evidence="1">The sequence shown here is derived from an EMBL/GenBank/DDBJ whole genome shotgun (WGS) entry which is preliminary data.</text>
</comment>
<dbReference type="EMBL" id="CM051403">
    <property type="protein sequence ID" value="KAJ4708756.1"/>
    <property type="molecule type" value="Genomic_DNA"/>
</dbReference>
<name>A0ACC1XB73_MELAZ</name>
<reference evidence="1 2" key="1">
    <citation type="journal article" date="2023" name="Science">
        <title>Complex scaffold remodeling in plant triterpene biosynthesis.</title>
        <authorList>
            <person name="De La Pena R."/>
            <person name="Hodgson H."/>
            <person name="Liu J.C."/>
            <person name="Stephenson M.J."/>
            <person name="Martin A.C."/>
            <person name="Owen C."/>
            <person name="Harkess A."/>
            <person name="Leebens-Mack J."/>
            <person name="Jimenez L.E."/>
            <person name="Osbourn A."/>
            <person name="Sattely E.S."/>
        </authorList>
    </citation>
    <scope>NUCLEOTIDE SEQUENCE [LARGE SCALE GENOMIC DNA]</scope>
    <source>
        <strain evidence="2">cv. JPN11</strain>
        <tissue evidence="1">Leaf</tissue>
    </source>
</reference>
<protein>
    <submittedName>
        <fullName evidence="1">Guanine nucleotide-binding protein subunit gamma 3</fullName>
    </submittedName>
</protein>
<sequence>MAAPSGSSSSVPSLPPPYPKSPPEYPDLYGKRRETAKVQVLEREIGFLEEELKTVEGLHPASRYCKEVVDFVVAKSDPLIPINRKNRRSCRFWKWLCRMPCFNFSWLSWICCCCYSKCSIHVELPRCCNCSDCNPCNCSNCDPCNCSNCDPCCCHPCGSCSCSIPKCWCWSCSCPRSRCCKKKSCSSVCCRSDCCDLRLPSCPDCSCPDCSCPDCSCCCSCNPCCQWKCPRLKCPKFRLCCSCKKKCCPCNPCCLFF</sequence>
<organism evidence="1 2">
    <name type="scientific">Melia azedarach</name>
    <name type="common">Chinaberry tree</name>
    <dbReference type="NCBI Taxonomy" id="155640"/>
    <lineage>
        <taxon>Eukaryota</taxon>
        <taxon>Viridiplantae</taxon>
        <taxon>Streptophyta</taxon>
        <taxon>Embryophyta</taxon>
        <taxon>Tracheophyta</taxon>
        <taxon>Spermatophyta</taxon>
        <taxon>Magnoliopsida</taxon>
        <taxon>eudicotyledons</taxon>
        <taxon>Gunneridae</taxon>
        <taxon>Pentapetalae</taxon>
        <taxon>rosids</taxon>
        <taxon>malvids</taxon>
        <taxon>Sapindales</taxon>
        <taxon>Meliaceae</taxon>
        <taxon>Melia</taxon>
    </lineage>
</organism>
<keyword evidence="2" id="KW-1185">Reference proteome</keyword>